<dbReference type="OrthoDB" id="1668230at2759"/>
<dbReference type="PANTHER" id="PTHR43289:SF33">
    <property type="entry name" value="SERINE_THREONINE KINASE 31"/>
    <property type="match status" value="1"/>
</dbReference>
<dbReference type="PROSITE" id="PS00108">
    <property type="entry name" value="PROTEIN_KINASE_ST"/>
    <property type="match status" value="1"/>
</dbReference>
<dbReference type="InterPro" id="IPR011009">
    <property type="entry name" value="Kinase-like_dom_sf"/>
</dbReference>
<keyword evidence="9" id="KW-1185">Reference proteome</keyword>
<name>A0A7C8I5S4_9PLEO</name>
<dbReference type="Gene3D" id="1.10.510.10">
    <property type="entry name" value="Transferase(Phosphotransferase) domain 1"/>
    <property type="match status" value="1"/>
</dbReference>
<dbReference type="PANTHER" id="PTHR43289">
    <property type="entry name" value="MITOGEN-ACTIVATED PROTEIN KINASE KINASE KINASE 20-RELATED"/>
    <property type="match status" value="1"/>
</dbReference>
<dbReference type="PROSITE" id="PS50011">
    <property type="entry name" value="PROTEIN_KINASE_DOM"/>
    <property type="match status" value="1"/>
</dbReference>
<dbReference type="Proteomes" id="UP000481861">
    <property type="component" value="Unassembled WGS sequence"/>
</dbReference>
<evidence type="ECO:0000256" key="5">
    <source>
        <dbReference type="SAM" id="MobiDB-lite"/>
    </source>
</evidence>
<keyword evidence="1" id="KW-0808">Transferase</keyword>
<dbReference type="InterPro" id="IPR000719">
    <property type="entry name" value="Prot_kinase_dom"/>
</dbReference>
<evidence type="ECO:0000313" key="8">
    <source>
        <dbReference type="EMBL" id="KAF2871514.1"/>
    </source>
</evidence>
<reference evidence="8 9" key="1">
    <citation type="submission" date="2020-01" db="EMBL/GenBank/DDBJ databases">
        <authorList>
            <consortium name="DOE Joint Genome Institute"/>
            <person name="Haridas S."/>
            <person name="Albert R."/>
            <person name="Binder M."/>
            <person name="Bloem J."/>
            <person name="Labutti K."/>
            <person name="Salamov A."/>
            <person name="Andreopoulos B."/>
            <person name="Baker S.E."/>
            <person name="Barry K."/>
            <person name="Bills G."/>
            <person name="Bluhm B.H."/>
            <person name="Cannon C."/>
            <person name="Castanera R."/>
            <person name="Culley D.E."/>
            <person name="Daum C."/>
            <person name="Ezra D."/>
            <person name="Gonzalez J.B."/>
            <person name="Henrissat B."/>
            <person name="Kuo A."/>
            <person name="Liang C."/>
            <person name="Lipzen A."/>
            <person name="Lutzoni F."/>
            <person name="Magnuson J."/>
            <person name="Mondo S."/>
            <person name="Nolan M."/>
            <person name="Ohm R."/>
            <person name="Pangilinan J."/>
            <person name="Park H.-J.H."/>
            <person name="Ramirez L."/>
            <person name="Alfaro M."/>
            <person name="Sun H."/>
            <person name="Tritt A."/>
            <person name="Yoshinaga Y."/>
            <person name="Zwiers L.-H.L."/>
            <person name="Turgeon B.G."/>
            <person name="Goodwin S.B."/>
            <person name="Spatafora J.W."/>
            <person name="Crous P.W."/>
            <person name="Grigoriev I.V."/>
        </authorList>
    </citation>
    <scope>NUCLEOTIDE SEQUENCE [LARGE SCALE GENOMIC DNA]</scope>
    <source>
        <strain evidence="8 9">CBS 611.86</strain>
    </source>
</reference>
<gene>
    <name evidence="8" type="ORF">BDV95DRAFT_628703</name>
</gene>
<keyword evidence="6" id="KW-0472">Membrane</keyword>
<keyword evidence="4" id="KW-0067">ATP-binding</keyword>
<dbReference type="InterPro" id="IPR008271">
    <property type="entry name" value="Ser/Thr_kinase_AS"/>
</dbReference>
<feature type="region of interest" description="Disordered" evidence="5">
    <location>
        <begin position="1"/>
        <end position="31"/>
    </location>
</feature>
<dbReference type="SMART" id="SM00220">
    <property type="entry name" value="S_TKc"/>
    <property type="match status" value="1"/>
</dbReference>
<feature type="transmembrane region" description="Helical" evidence="6">
    <location>
        <begin position="341"/>
        <end position="363"/>
    </location>
</feature>
<dbReference type="GO" id="GO:0004674">
    <property type="term" value="F:protein serine/threonine kinase activity"/>
    <property type="evidence" value="ECO:0007669"/>
    <property type="project" value="TreeGrafter"/>
</dbReference>
<dbReference type="EMBL" id="JAADJZ010000011">
    <property type="protein sequence ID" value="KAF2871514.1"/>
    <property type="molecule type" value="Genomic_DNA"/>
</dbReference>
<evidence type="ECO:0000259" key="7">
    <source>
        <dbReference type="PROSITE" id="PS50011"/>
    </source>
</evidence>
<proteinExistence type="predicted"/>
<evidence type="ECO:0000256" key="6">
    <source>
        <dbReference type="SAM" id="Phobius"/>
    </source>
</evidence>
<keyword evidence="6" id="KW-0812">Transmembrane</keyword>
<keyword evidence="6" id="KW-1133">Transmembrane helix</keyword>
<evidence type="ECO:0000256" key="4">
    <source>
        <dbReference type="ARBA" id="ARBA00022840"/>
    </source>
</evidence>
<organism evidence="8 9">
    <name type="scientific">Massariosphaeria phaeospora</name>
    <dbReference type="NCBI Taxonomy" id="100035"/>
    <lineage>
        <taxon>Eukaryota</taxon>
        <taxon>Fungi</taxon>
        <taxon>Dikarya</taxon>
        <taxon>Ascomycota</taxon>
        <taxon>Pezizomycotina</taxon>
        <taxon>Dothideomycetes</taxon>
        <taxon>Pleosporomycetidae</taxon>
        <taxon>Pleosporales</taxon>
        <taxon>Pleosporales incertae sedis</taxon>
        <taxon>Massariosphaeria</taxon>
    </lineage>
</organism>
<protein>
    <submittedName>
        <fullName evidence="8">Kinase-like domain-containing protein</fullName>
    </submittedName>
</protein>
<keyword evidence="2" id="KW-0547">Nucleotide-binding</keyword>
<evidence type="ECO:0000256" key="2">
    <source>
        <dbReference type="ARBA" id="ARBA00022741"/>
    </source>
</evidence>
<evidence type="ECO:0000256" key="1">
    <source>
        <dbReference type="ARBA" id="ARBA00022679"/>
    </source>
</evidence>
<dbReference type="GO" id="GO:0005524">
    <property type="term" value="F:ATP binding"/>
    <property type="evidence" value="ECO:0007669"/>
    <property type="project" value="UniProtKB-KW"/>
</dbReference>
<dbReference type="SUPFAM" id="SSF56112">
    <property type="entry name" value="Protein kinase-like (PK-like)"/>
    <property type="match status" value="1"/>
</dbReference>
<feature type="domain" description="Protein kinase" evidence="7">
    <location>
        <begin position="90"/>
        <end position="439"/>
    </location>
</feature>
<dbReference type="AlphaFoldDB" id="A0A7C8I5S4"/>
<accession>A0A7C8I5S4</accession>
<comment type="caution">
    <text evidence="8">The sequence shown here is derived from an EMBL/GenBank/DDBJ whole genome shotgun (WGS) entry which is preliminary data.</text>
</comment>
<evidence type="ECO:0000313" key="9">
    <source>
        <dbReference type="Proteomes" id="UP000481861"/>
    </source>
</evidence>
<dbReference type="Pfam" id="PF00069">
    <property type="entry name" value="Pkinase"/>
    <property type="match status" value="1"/>
</dbReference>
<keyword evidence="3 8" id="KW-0418">Kinase</keyword>
<evidence type="ECO:0000256" key="3">
    <source>
        <dbReference type="ARBA" id="ARBA00022777"/>
    </source>
</evidence>
<sequence>MGSTASDMPILHDSGAVTPPPTPTSVCHSKSNSASDLAAALSGLRRGDSISSCERETATLEDLDMAKPGSTEPRTFPYDLTDYEIDSDSNGKKKTLGSGAWSEVYLARPCLPLAHSTALENPSAPIPRAAAAAVSTPPVTPVKFLTSSLPRSGLVRTPPLYAIKHPASRSAKRVLGEESLILSYLSRFPSSSAFIVPFYGQDMRTEALVLKAMEGGSLDDWIARELNNVSEAERTQKLADVFPALATKLLDGLAWMHAQGCVHADIKPGNILLEAPTSPDDPVPRVLYTDFSAATLSLPSSTPTTAPTPLGGGTWTFLDPTLLTKPTSSAALPSPTPSADLWALAMTLLVLVTGTSPFACAAANRFQQREMIKQGAPLTYVAYGDAGPRSLARIAALGKALGGWDVSGWFARVLVREMGGRVGVEEWKKEVGKGVVSER</sequence>